<protein>
    <submittedName>
        <fullName evidence="2">DUF459 domain-containing protein</fullName>
    </submittedName>
</protein>
<dbReference type="InterPro" id="IPR007407">
    <property type="entry name" value="DUF459"/>
</dbReference>
<sequence>MFGRHATQSRLVPLWGLVIALCFSLVADLAVAQEQPKRRNLLEMLFGPRQQVVEPSRPLQRQDRQPRARRTTNNSVTSISTGAAAASAVQKPPAKIENAKKVLVVGDFVASGLSDGLITAFEASPGVVVENRSNGSSGLVRDDFYNWPQELPGIIAEVKPAVLVVQIGANDRQQIVGSEGRLDFRTDAWFTAYEKRVNAFADIARQTNIPLVWVGLPAFRPQNMTADAIRLNAIYRRSVEQVRGDFVDVWDGFVDQEGRFIITGSDINGQQVRLRGSDGIGFTSAGKRKLAFYTEKSIRRILGDMTSPDLVRLDADNLPDLLSLAPTEMNNVISTSPISLFDPELDGASELLGSAPLPMAPILSPRDQLVSNGTLPEPPAGRIDYVRLPRPQGQQSTATP</sequence>
<feature type="region of interest" description="Disordered" evidence="1">
    <location>
        <begin position="53"/>
        <end position="76"/>
    </location>
</feature>
<dbReference type="Gene3D" id="3.40.50.1110">
    <property type="entry name" value="SGNH hydrolase"/>
    <property type="match status" value="1"/>
</dbReference>
<evidence type="ECO:0000256" key="1">
    <source>
        <dbReference type="SAM" id="MobiDB-lite"/>
    </source>
</evidence>
<reference evidence="2 3" key="1">
    <citation type="submission" date="2020-06" db="EMBL/GenBank/DDBJ databases">
        <title>Genome sequence of Rhizobium sp strain ADMK78.</title>
        <authorList>
            <person name="Rahi P."/>
        </authorList>
    </citation>
    <scope>NUCLEOTIDE SEQUENCE [LARGE SCALE GENOMIC DNA]</scope>
    <source>
        <strain evidence="2 3">ADMK78</strain>
    </source>
</reference>
<dbReference type="InterPro" id="IPR036514">
    <property type="entry name" value="SGNH_hydro_sf"/>
</dbReference>
<proteinExistence type="predicted"/>
<name>A0ABX6QIL5_9HYPH</name>
<dbReference type="CDD" id="cd01829">
    <property type="entry name" value="SGNH_hydrolase_peri2"/>
    <property type="match status" value="1"/>
</dbReference>
<gene>
    <name evidence="2" type="ORF">FE840_000265</name>
</gene>
<evidence type="ECO:0000313" key="2">
    <source>
        <dbReference type="EMBL" id="QLF68117.1"/>
    </source>
</evidence>
<dbReference type="SUPFAM" id="SSF52266">
    <property type="entry name" value="SGNH hydrolase"/>
    <property type="match status" value="1"/>
</dbReference>
<dbReference type="Proteomes" id="UP000308530">
    <property type="component" value="Chromosome"/>
</dbReference>
<evidence type="ECO:0000313" key="3">
    <source>
        <dbReference type="Proteomes" id="UP000308530"/>
    </source>
</evidence>
<feature type="region of interest" description="Disordered" evidence="1">
    <location>
        <begin position="368"/>
        <end position="400"/>
    </location>
</feature>
<accession>A0ABX6QIL5</accession>
<dbReference type="EMBL" id="CP058350">
    <property type="protein sequence ID" value="QLF68117.1"/>
    <property type="molecule type" value="Genomic_DNA"/>
</dbReference>
<organism evidence="2 3">
    <name type="scientific">Peteryoungia desertarenae</name>
    <dbReference type="NCBI Taxonomy" id="1813451"/>
    <lineage>
        <taxon>Bacteria</taxon>
        <taxon>Pseudomonadati</taxon>
        <taxon>Pseudomonadota</taxon>
        <taxon>Alphaproteobacteria</taxon>
        <taxon>Hyphomicrobiales</taxon>
        <taxon>Rhizobiaceae</taxon>
        <taxon>Peteryoungia</taxon>
    </lineage>
</organism>
<dbReference type="RefSeq" id="WP_138287935.1">
    <property type="nucleotide sequence ID" value="NZ_CP058350.1"/>
</dbReference>
<dbReference type="Pfam" id="PF04311">
    <property type="entry name" value="DUF459"/>
    <property type="match status" value="1"/>
</dbReference>
<keyword evidence="3" id="KW-1185">Reference proteome</keyword>